<evidence type="ECO:0000313" key="2">
    <source>
        <dbReference type="EMBL" id="CAB3406394.1"/>
    </source>
</evidence>
<feature type="region of interest" description="Disordered" evidence="1">
    <location>
        <begin position="450"/>
        <end position="477"/>
    </location>
</feature>
<feature type="region of interest" description="Disordered" evidence="1">
    <location>
        <begin position="1269"/>
        <end position="1295"/>
    </location>
</feature>
<evidence type="ECO:0000256" key="1">
    <source>
        <dbReference type="SAM" id="MobiDB-lite"/>
    </source>
</evidence>
<feature type="region of interest" description="Disordered" evidence="1">
    <location>
        <begin position="169"/>
        <end position="247"/>
    </location>
</feature>
<accession>A0A8S1EYF9</accession>
<feature type="compositionally biased region" description="Basic and acidic residues" evidence="1">
    <location>
        <begin position="209"/>
        <end position="218"/>
    </location>
</feature>
<keyword evidence="3" id="KW-1185">Reference proteome</keyword>
<gene>
    <name evidence="2" type="ORF">CBOVIS_LOCUS8470</name>
</gene>
<organism evidence="2 3">
    <name type="scientific">Caenorhabditis bovis</name>
    <dbReference type="NCBI Taxonomy" id="2654633"/>
    <lineage>
        <taxon>Eukaryota</taxon>
        <taxon>Metazoa</taxon>
        <taxon>Ecdysozoa</taxon>
        <taxon>Nematoda</taxon>
        <taxon>Chromadorea</taxon>
        <taxon>Rhabditida</taxon>
        <taxon>Rhabditina</taxon>
        <taxon>Rhabditomorpha</taxon>
        <taxon>Rhabditoidea</taxon>
        <taxon>Rhabditidae</taxon>
        <taxon>Peloderinae</taxon>
        <taxon>Caenorhabditis</taxon>
    </lineage>
</organism>
<feature type="region of interest" description="Disordered" evidence="1">
    <location>
        <begin position="42"/>
        <end position="69"/>
    </location>
</feature>
<dbReference type="Proteomes" id="UP000494206">
    <property type="component" value="Unassembled WGS sequence"/>
</dbReference>
<protein>
    <recommendedName>
        <fullName evidence="4">Condensin complex subunit 2</fullName>
    </recommendedName>
</protein>
<comment type="caution">
    <text evidence="2">The sequence shown here is derived from an EMBL/GenBank/DDBJ whole genome shotgun (WGS) entry which is preliminary data.</text>
</comment>
<dbReference type="EMBL" id="CADEPM010000005">
    <property type="protein sequence ID" value="CAB3406394.1"/>
    <property type="molecule type" value="Genomic_DNA"/>
</dbReference>
<name>A0A8S1EYF9_9PELO</name>
<proteinExistence type="predicted"/>
<sequence>MNDQPSTSDNVNRRRRVKRPNYLDEDHAVIADVAVRPTRASSPDIIAYDGPSTSKSVPTATPLPPPSAIDPNQVLPKMQSLEACRKVYNATLSALKDPKARKKVTTANCFDSPLPLSLFDVRIMSKQEDVKIQDLTVIMDSATQLFSYRVDRYWADSRNLYYAMTKGEVREDDDPSKNDETLAEIGGRGRKKVHPPPDNSYNAMQKILNCEDAKQNERDEQDVDDDEPNSNDESAQLGDDGIDTDGEWDEDCDIDRNIYMLKHKRLDALRKDIAKNSSSFVFTETSSIDLNNTDIDWLRSNSYYQKAVIGSADDLTSSYHSLLYNGITSGDGRLFKLHPRIEDIDKPPIDEDVNYELVQYFREILVNGMSETPKELPNFLMFEVPDRPKTGEFKLARTMTKQKTGDGSIMNDMTVLIPYPSASAASGPLTNDTMMNMTEMGSMATISDDAAAEKNQDGDTPEPSTSGPTTPSAARTPTMSYLHNHSLIRAQEYNPMDLDKMKMPDSLDHIFPTLSEFPTDGLKAIIEAKMEIIEDSDESKKVWRRGMLAEEWEDPQSDMSKEIGSVVASGIDSYIAGMDYMVNAEVVKMVVGKDDLARISNSEDGCEFISGIQLRTYTPPVGTFFFLRPTDSYKKLYPLDRKDHFVQIDSQDDDIPISTESEENEEVVNSYYGPVDDLQFEDISISNAAERAAEEAQNPEPANTEDEAVTDTLFGHVEQTEETLDPMVDRSMIAAKAAAISADEVPELIVGGRAPERIVVRPEVEAEIQNLGKEDNSHWKAGGGGGDGKAPRKKRERKTRKKIGIDDFAHYFADSSDVDFVEKVTSVLCTEIRSPATLHMRKEQIYYDDLPTDVKPHVAYDFDSFCKYGLFFKKKYGKLRFERVPTKLTRREEVLVDDLKGEQRDADCVHWLMTFNAFKCFYEDDEPAQETTTDDSSAPVDDDGIVEKRSTMVFDDSDDNGNSELLRQEALARMTGLNREKLVKAMIENDSMRRLMGRLRSDGLEDTGLGDDISGANYRPTNIDALKQKKSIAGVLNSQKLSYPTLVGFFKVIKEEQSNKTLMIQGISEEDQRASMMTPAPDSENLPKDGLDSVFKLKTPEKIEIDVPEVMHELQEVPIEQDDNMPQTEDDIDPSNPPVVKVKVAGVHTYLSLLACLWSRANDNNLNPASWFSFFLHLCNENNLRLHQDRTNRNWMTDFLIMNENDEIPEDIEIGDESTMDSFWRDCLDPYAELAPVQPLTNAAGRPPQPSVSSKVTVSLADILEEDDEIDNLFGDEVPAPPEAFEDELGPSPTD</sequence>
<evidence type="ECO:0000313" key="3">
    <source>
        <dbReference type="Proteomes" id="UP000494206"/>
    </source>
</evidence>
<reference evidence="2 3" key="1">
    <citation type="submission" date="2020-04" db="EMBL/GenBank/DDBJ databases">
        <authorList>
            <person name="Laetsch R D."/>
            <person name="Stevens L."/>
            <person name="Kumar S."/>
            <person name="Blaxter L. M."/>
        </authorList>
    </citation>
    <scope>NUCLEOTIDE SEQUENCE [LARGE SCALE GENOMIC DNA]</scope>
</reference>
<feature type="compositionally biased region" description="Low complexity" evidence="1">
    <location>
        <begin position="461"/>
        <end position="477"/>
    </location>
</feature>
<feature type="region of interest" description="Disordered" evidence="1">
    <location>
        <begin position="1"/>
        <end position="21"/>
    </location>
</feature>
<dbReference type="OrthoDB" id="5790951at2759"/>
<feature type="region of interest" description="Disordered" evidence="1">
    <location>
        <begin position="771"/>
        <end position="799"/>
    </location>
</feature>
<feature type="compositionally biased region" description="Acidic residues" evidence="1">
    <location>
        <begin position="219"/>
        <end position="230"/>
    </location>
</feature>
<evidence type="ECO:0008006" key="4">
    <source>
        <dbReference type="Google" id="ProtNLM"/>
    </source>
</evidence>